<keyword evidence="6" id="KW-1185">Reference proteome</keyword>
<dbReference type="Gene3D" id="1.10.357.10">
    <property type="entry name" value="Tetracycline Repressor, domain 2"/>
    <property type="match status" value="1"/>
</dbReference>
<keyword evidence="3" id="KW-0812">Transmembrane</keyword>
<dbReference type="InterPro" id="IPR001647">
    <property type="entry name" value="HTH_TetR"/>
</dbReference>
<keyword evidence="1 2" id="KW-0238">DNA-binding</keyword>
<proteinExistence type="predicted"/>
<name>A0A926QJP5_9BACL</name>
<evidence type="ECO:0000313" key="6">
    <source>
        <dbReference type="Proteomes" id="UP000650466"/>
    </source>
</evidence>
<comment type="caution">
    <text evidence="5">The sequence shown here is derived from an EMBL/GenBank/DDBJ whole genome shotgun (WGS) entry which is preliminary data.</text>
</comment>
<dbReference type="SUPFAM" id="SSF46689">
    <property type="entry name" value="Homeodomain-like"/>
    <property type="match status" value="1"/>
</dbReference>
<protein>
    <submittedName>
        <fullName evidence="5">TetR/AcrR family transcriptional regulator</fullName>
    </submittedName>
</protein>
<keyword evidence="3" id="KW-0472">Membrane</keyword>
<evidence type="ECO:0000259" key="4">
    <source>
        <dbReference type="PROSITE" id="PS50977"/>
    </source>
</evidence>
<dbReference type="PROSITE" id="PS50977">
    <property type="entry name" value="HTH_TETR_2"/>
    <property type="match status" value="1"/>
</dbReference>
<evidence type="ECO:0000313" key="5">
    <source>
        <dbReference type="EMBL" id="MBD0380923.1"/>
    </source>
</evidence>
<accession>A0A926QJP5</accession>
<dbReference type="InterPro" id="IPR009057">
    <property type="entry name" value="Homeodomain-like_sf"/>
</dbReference>
<feature type="transmembrane region" description="Helical" evidence="3">
    <location>
        <begin position="144"/>
        <end position="166"/>
    </location>
</feature>
<organism evidence="5 6">
    <name type="scientific">Paenibacillus sedimenti</name>
    <dbReference type="NCBI Taxonomy" id="2770274"/>
    <lineage>
        <taxon>Bacteria</taxon>
        <taxon>Bacillati</taxon>
        <taxon>Bacillota</taxon>
        <taxon>Bacilli</taxon>
        <taxon>Bacillales</taxon>
        <taxon>Paenibacillaceae</taxon>
        <taxon>Paenibacillus</taxon>
    </lineage>
</organism>
<reference evidence="5" key="1">
    <citation type="submission" date="2020-09" db="EMBL/GenBank/DDBJ databases">
        <title>Draft Genome Sequence of Paenibacillus sp. WST5.</title>
        <authorList>
            <person name="Bao Z."/>
        </authorList>
    </citation>
    <scope>NUCLEOTIDE SEQUENCE</scope>
    <source>
        <strain evidence="5">WST5</strain>
    </source>
</reference>
<evidence type="ECO:0000256" key="2">
    <source>
        <dbReference type="PROSITE-ProRule" id="PRU00335"/>
    </source>
</evidence>
<gene>
    <name evidence="5" type="ORF">ICC18_12400</name>
</gene>
<dbReference type="RefSeq" id="WP_188174669.1">
    <property type="nucleotide sequence ID" value="NZ_JACVVD010000003.1"/>
</dbReference>
<dbReference type="AlphaFoldDB" id="A0A926QJP5"/>
<feature type="DNA-binding region" description="H-T-H motif" evidence="2">
    <location>
        <begin position="29"/>
        <end position="48"/>
    </location>
</feature>
<keyword evidence="3" id="KW-1133">Transmembrane helix</keyword>
<sequence length="191" mass="21438">MPPKTTLTKEIIADAAFELVREHGFEALTARSIAQKLGCSTQPIYSAYGNMSDIKNDVYGRAVAFALASMESYKDESYTSALNLAIGSLHFAKNEKQLFQTVYLSGYKTYDLAKDSFIGEEMFETHLRSRGRLSVVEDEKRKKIMFALSIYVIGLGTMINTGTLNLDIKEATRMIQDLYEAMLMKEGIIRS</sequence>
<evidence type="ECO:0000256" key="3">
    <source>
        <dbReference type="SAM" id="Phobius"/>
    </source>
</evidence>
<dbReference type="GO" id="GO:0003677">
    <property type="term" value="F:DNA binding"/>
    <property type="evidence" value="ECO:0007669"/>
    <property type="project" value="UniProtKB-UniRule"/>
</dbReference>
<feature type="domain" description="HTH tetR-type" evidence="4">
    <location>
        <begin position="6"/>
        <end position="66"/>
    </location>
</feature>
<dbReference type="Proteomes" id="UP000650466">
    <property type="component" value="Unassembled WGS sequence"/>
</dbReference>
<dbReference type="Pfam" id="PF00440">
    <property type="entry name" value="TetR_N"/>
    <property type="match status" value="1"/>
</dbReference>
<evidence type="ECO:0000256" key="1">
    <source>
        <dbReference type="ARBA" id="ARBA00023125"/>
    </source>
</evidence>
<dbReference type="EMBL" id="JACVVD010000003">
    <property type="protein sequence ID" value="MBD0380923.1"/>
    <property type="molecule type" value="Genomic_DNA"/>
</dbReference>